<feature type="signal peptide" evidence="3">
    <location>
        <begin position="1"/>
        <end position="24"/>
    </location>
</feature>
<protein>
    <submittedName>
        <fullName evidence="5">ABC transporter periplasmic binding protein</fullName>
    </submittedName>
</protein>
<sequence>MNKIKNLVMLCATLGVLGSPPALAEVVVGVSVSTTGPGASLGIPEKNAVALFPTTIAGETVRYVVLDDGSDPSTATKNARKFVSEEKADVLVGSAVTPASAAIAQVAFETGTPHIALSPVTLPADRGHWVFRTPQHNSVMAGALVGHMQSAGVKTLGFIGFADAYGDEWLAALEPLLQKAGIKIVQAERFARNDTSVTGQVLKLVGAKPDAIIVVGSGSPAALPQTTLVERGYKGQVYQTHAVANQAFLSVAGKAAEGVILPVGPVVVVDQIPADHPSKEIGSAFVRRYEEKYGAGTFSSFAGHAHDVFRLLEAAVPVALKTAAPGTAEFRLALRDALETNKEVVGAHGVYNMSAEDHFGLDTRGRVLVRIENGGYSMIGQ</sequence>
<evidence type="ECO:0000259" key="4">
    <source>
        <dbReference type="Pfam" id="PF13458"/>
    </source>
</evidence>
<dbReference type="PANTHER" id="PTHR30483:SF38">
    <property type="entry name" value="BLR7848 PROTEIN"/>
    <property type="match status" value="1"/>
</dbReference>
<dbReference type="Gene3D" id="3.40.50.2300">
    <property type="match status" value="2"/>
</dbReference>
<evidence type="ECO:0000256" key="3">
    <source>
        <dbReference type="SAM" id="SignalP"/>
    </source>
</evidence>
<dbReference type="PANTHER" id="PTHR30483">
    <property type="entry name" value="LEUCINE-SPECIFIC-BINDING PROTEIN"/>
    <property type="match status" value="1"/>
</dbReference>
<name>N6ZUU0_9RHOO</name>
<feature type="domain" description="Leucine-binding protein" evidence="4">
    <location>
        <begin position="26"/>
        <end position="359"/>
    </location>
</feature>
<evidence type="ECO:0000256" key="1">
    <source>
        <dbReference type="ARBA" id="ARBA00010062"/>
    </source>
</evidence>
<dbReference type="RefSeq" id="WP_004358099.1">
    <property type="nucleotide sequence ID" value="NZ_AMXF01000021.1"/>
</dbReference>
<dbReference type="SUPFAM" id="SSF53822">
    <property type="entry name" value="Periplasmic binding protein-like I"/>
    <property type="match status" value="1"/>
</dbReference>
<dbReference type="EMBL" id="AMXF01000021">
    <property type="protein sequence ID" value="ENO98118.1"/>
    <property type="molecule type" value="Genomic_DNA"/>
</dbReference>
<dbReference type="InterPro" id="IPR051010">
    <property type="entry name" value="BCAA_transport"/>
</dbReference>
<comment type="caution">
    <text evidence="5">The sequence shown here is derived from an EMBL/GenBank/DDBJ whole genome shotgun (WGS) entry which is preliminary data.</text>
</comment>
<reference evidence="5 6" key="1">
    <citation type="submission" date="2012-09" db="EMBL/GenBank/DDBJ databases">
        <title>Draft Genome Sequences of 6 Strains from Genus Thauera.</title>
        <authorList>
            <person name="Liu B."/>
            <person name="Shapleigh J.P."/>
            <person name="Frostegard A.H."/>
        </authorList>
    </citation>
    <scope>NUCLEOTIDE SEQUENCE [LARGE SCALE GENOMIC DNA]</scope>
    <source>
        <strain evidence="5 6">B4P</strain>
    </source>
</reference>
<keyword evidence="6" id="KW-1185">Reference proteome</keyword>
<evidence type="ECO:0000313" key="6">
    <source>
        <dbReference type="Proteomes" id="UP000013047"/>
    </source>
</evidence>
<proteinExistence type="inferred from homology"/>
<comment type="similarity">
    <text evidence="1">Belongs to the leucine-binding protein family.</text>
</comment>
<dbReference type="InterPro" id="IPR028081">
    <property type="entry name" value="Leu-bd"/>
</dbReference>
<dbReference type="CDD" id="cd06333">
    <property type="entry name" value="PBP1_ABC_RPA1789-like"/>
    <property type="match status" value="1"/>
</dbReference>
<evidence type="ECO:0000256" key="2">
    <source>
        <dbReference type="ARBA" id="ARBA00022729"/>
    </source>
</evidence>
<dbReference type="Pfam" id="PF13458">
    <property type="entry name" value="Peripla_BP_6"/>
    <property type="match status" value="1"/>
</dbReference>
<dbReference type="AlphaFoldDB" id="N6ZUU0"/>
<evidence type="ECO:0000313" key="5">
    <source>
        <dbReference type="EMBL" id="ENO98118.1"/>
    </source>
</evidence>
<accession>N6ZUU0</accession>
<dbReference type="InterPro" id="IPR028082">
    <property type="entry name" value="Peripla_BP_I"/>
</dbReference>
<gene>
    <name evidence="5" type="ORF">C667_05407</name>
</gene>
<dbReference type="Proteomes" id="UP000013047">
    <property type="component" value="Unassembled WGS sequence"/>
</dbReference>
<dbReference type="OrthoDB" id="5290698at2"/>
<feature type="chain" id="PRO_5004129633" evidence="3">
    <location>
        <begin position="25"/>
        <end position="381"/>
    </location>
</feature>
<keyword evidence="2 3" id="KW-0732">Signal</keyword>
<organism evidence="5 6">
    <name type="scientific">Thauera phenylacetica B4P</name>
    <dbReference type="NCBI Taxonomy" id="1234382"/>
    <lineage>
        <taxon>Bacteria</taxon>
        <taxon>Pseudomonadati</taxon>
        <taxon>Pseudomonadota</taxon>
        <taxon>Betaproteobacteria</taxon>
        <taxon>Rhodocyclales</taxon>
        <taxon>Zoogloeaceae</taxon>
        <taxon>Thauera</taxon>
    </lineage>
</organism>